<name>A0A6C0QU97_9BACL</name>
<evidence type="ECO:0000313" key="2">
    <source>
        <dbReference type="Proteomes" id="UP000464330"/>
    </source>
</evidence>
<evidence type="ECO:0000313" key="1">
    <source>
        <dbReference type="EMBL" id="QHZ52193.1"/>
    </source>
</evidence>
<accession>A0A6C0QU97</accession>
<protein>
    <submittedName>
        <fullName evidence="1">Uncharacterized protein</fullName>
    </submittedName>
</protein>
<dbReference type="Proteomes" id="UP000464330">
    <property type="component" value="Chromosome"/>
</dbReference>
<organism evidence="1 2">
    <name type="scientific">Paenibacillus larvae subsp. larvae</name>
    <dbReference type="NCBI Taxonomy" id="147375"/>
    <lineage>
        <taxon>Bacteria</taxon>
        <taxon>Bacillati</taxon>
        <taxon>Bacillota</taxon>
        <taxon>Bacilli</taxon>
        <taxon>Bacillales</taxon>
        <taxon>Paenibacillaceae</taxon>
        <taxon>Paenibacillus</taxon>
    </lineage>
</organism>
<dbReference type="RefSeq" id="WP_172423447.1">
    <property type="nucleotide sequence ID" value="NZ_CP019717.1"/>
</dbReference>
<sequence>MNQLQEQRVREIVQEELGKREATSVTLTPKITMSLDASIEKIIEKILAKFEEAKEEAERSYT</sequence>
<dbReference type="AlphaFoldDB" id="A0A6C0QU97"/>
<gene>
    <name evidence="1" type="ORF">ERICV_03079</name>
</gene>
<dbReference type="EMBL" id="CP019717">
    <property type="protein sequence ID" value="QHZ52193.1"/>
    <property type="molecule type" value="Genomic_DNA"/>
</dbReference>
<proteinExistence type="predicted"/>
<reference evidence="1 2" key="1">
    <citation type="journal article" date="2020" name="Int. J. Med. Microbiol.">
        <title>Discovery of Paenibacillus larvae ERIC V: Phenotypic and genomic comparison to genotypes ERIC I-IV reveal different inventories of virulence factors which correlate with epidemiological prevalences of American Foulbrood.</title>
        <authorList>
            <person name="Beims H."/>
            <person name="Bunk B."/>
            <person name="Erler S."/>
            <person name="Mohr K.I."/>
            <person name="Sproer C."/>
            <person name="Pradella S."/>
            <person name="Gunther G."/>
            <person name="Rohde M."/>
            <person name="von der Ohe W."/>
            <person name="Steinert M."/>
        </authorList>
    </citation>
    <scope>NUCLEOTIDE SEQUENCE [LARGE SCALE GENOMIC DNA]</scope>
    <source>
        <strain evidence="1">Eric_V</strain>
    </source>
</reference>